<dbReference type="WBParaSite" id="ES5_v2.g18477.t1">
    <property type="protein sequence ID" value="ES5_v2.g18477.t1"/>
    <property type="gene ID" value="ES5_v2.g18477"/>
</dbReference>
<protein>
    <submittedName>
        <fullName evidence="2">Uncharacterized protein</fullName>
    </submittedName>
</protein>
<dbReference type="Proteomes" id="UP000887579">
    <property type="component" value="Unplaced"/>
</dbReference>
<evidence type="ECO:0000313" key="1">
    <source>
        <dbReference type="Proteomes" id="UP000887579"/>
    </source>
</evidence>
<name>A0AC34FML3_9BILA</name>
<proteinExistence type="predicted"/>
<accession>A0AC34FML3</accession>
<evidence type="ECO:0000313" key="2">
    <source>
        <dbReference type="WBParaSite" id="ES5_v2.g18477.t1"/>
    </source>
</evidence>
<organism evidence="1 2">
    <name type="scientific">Panagrolaimus sp. ES5</name>
    <dbReference type="NCBI Taxonomy" id="591445"/>
    <lineage>
        <taxon>Eukaryota</taxon>
        <taxon>Metazoa</taxon>
        <taxon>Ecdysozoa</taxon>
        <taxon>Nematoda</taxon>
        <taxon>Chromadorea</taxon>
        <taxon>Rhabditida</taxon>
        <taxon>Tylenchina</taxon>
        <taxon>Panagrolaimomorpha</taxon>
        <taxon>Panagrolaimoidea</taxon>
        <taxon>Panagrolaimidae</taxon>
        <taxon>Panagrolaimus</taxon>
    </lineage>
</organism>
<sequence>MTRMKALEEYPFEEDRLNNTRELLSGYRKFSSEYAHVERKRQEMASSGDRRNNNGCLGTLSKSEWEVVAIYQTFIFRKI</sequence>
<reference evidence="2" key="1">
    <citation type="submission" date="2022-11" db="UniProtKB">
        <authorList>
            <consortium name="WormBaseParasite"/>
        </authorList>
    </citation>
    <scope>IDENTIFICATION</scope>
</reference>